<reference evidence="2 3" key="1">
    <citation type="submission" date="2019-12" db="EMBL/GenBank/DDBJ databases">
        <title>Complete genome sequence of Streptococcus lutetiensis CNU 77-61 isolated from Capra aegagrus hircus.</title>
        <authorList>
            <person name="Park S.Y."/>
            <person name="Kim J.H."/>
            <person name="Seo S.W."/>
        </authorList>
    </citation>
    <scope>NUCLEOTIDE SEQUENCE [LARGE SCALE GENOMIC DNA]</scope>
    <source>
        <strain evidence="2 3">CNU_77-61</strain>
    </source>
</reference>
<organism evidence="2 3">
    <name type="scientific">Streptococcus ruminicola</name>
    <dbReference type="NCBI Taxonomy" id="2686210"/>
    <lineage>
        <taxon>Bacteria</taxon>
        <taxon>Bacillati</taxon>
        <taxon>Bacillota</taxon>
        <taxon>Bacilli</taxon>
        <taxon>Lactobacillales</taxon>
        <taxon>Streptococcaceae</taxon>
        <taxon>Streptococcus</taxon>
    </lineage>
</organism>
<dbReference type="SMART" id="SM00530">
    <property type="entry name" value="HTH_XRE"/>
    <property type="match status" value="1"/>
</dbReference>
<keyword evidence="3" id="KW-1185">Reference proteome</keyword>
<dbReference type="Gene3D" id="1.10.260.40">
    <property type="entry name" value="lambda repressor-like DNA-binding domains"/>
    <property type="match status" value="1"/>
</dbReference>
<evidence type="ECO:0000313" key="3">
    <source>
        <dbReference type="Proteomes" id="UP000433223"/>
    </source>
</evidence>
<dbReference type="Proteomes" id="UP000433223">
    <property type="component" value="Chromosome"/>
</dbReference>
<dbReference type="SUPFAM" id="SSF47413">
    <property type="entry name" value="lambda repressor-like DNA-binding domains"/>
    <property type="match status" value="1"/>
</dbReference>
<sequence>MQKHILKYLMYCERKSCMNKNEKIGELYKELRLARGLKLKDIATKKLTVSQLSKFERGQSMLSADRFLLAISGLNMNFAEFAHAMDDYQPNRLTIFADKLFTIFISQDVEGFKKFLEEKDGDRTIYDFIERIIIKNNIKSIEKEYEISFSEIERLTQYFYSIENWTAYELYVFGETVSLYSTLDLVFLGEVCCERSKKFRQLDSYVKQYRSTLANLISVLISRNELVYINFFITELENDLRYSDLFEHATLNFFKLYLEYQESAVKDKKRIVQHLQAIRTLGCTELAASFEENFNQWIKKI</sequence>
<feature type="domain" description="HTH cro/C1-type" evidence="1">
    <location>
        <begin position="29"/>
        <end position="81"/>
    </location>
</feature>
<name>A0AAE6UZK7_9STRE</name>
<dbReference type="CDD" id="cd00093">
    <property type="entry name" value="HTH_XRE"/>
    <property type="match status" value="1"/>
</dbReference>
<dbReference type="Pfam" id="PF21259">
    <property type="entry name" value="Rgg_C"/>
    <property type="match status" value="1"/>
</dbReference>
<dbReference type="AlphaFoldDB" id="A0AAE6UZK7"/>
<dbReference type="InterPro" id="IPR010057">
    <property type="entry name" value="Transcription_activator_Rgg_C"/>
</dbReference>
<accession>A0AAE6UZK7</accession>
<gene>
    <name evidence="2" type="ORF">GP482_08955</name>
</gene>
<proteinExistence type="predicted"/>
<dbReference type="PROSITE" id="PS50943">
    <property type="entry name" value="HTH_CROC1"/>
    <property type="match status" value="1"/>
</dbReference>
<dbReference type="Pfam" id="PF01381">
    <property type="entry name" value="HTH_3"/>
    <property type="match status" value="1"/>
</dbReference>
<dbReference type="GO" id="GO:0003677">
    <property type="term" value="F:DNA binding"/>
    <property type="evidence" value="ECO:0007669"/>
    <property type="project" value="InterPro"/>
</dbReference>
<dbReference type="EMBL" id="CP046875">
    <property type="protein sequence ID" value="QGZ28230.1"/>
    <property type="molecule type" value="Genomic_DNA"/>
</dbReference>
<dbReference type="InterPro" id="IPR001387">
    <property type="entry name" value="Cro/C1-type_HTH"/>
</dbReference>
<evidence type="ECO:0000313" key="2">
    <source>
        <dbReference type="EMBL" id="QGZ28230.1"/>
    </source>
</evidence>
<protein>
    <submittedName>
        <fullName evidence="2">Helix-turn-helix domain-containing protein</fullName>
    </submittedName>
</protein>
<evidence type="ECO:0000259" key="1">
    <source>
        <dbReference type="PROSITE" id="PS50943"/>
    </source>
</evidence>
<dbReference type="PANTHER" id="PTHR37038:SF12">
    <property type="entry name" value="TRANSCRIPTIONAL REGULATOR"/>
    <property type="match status" value="1"/>
</dbReference>
<dbReference type="NCBIfam" id="TIGR01716">
    <property type="entry name" value="RGG_Cterm"/>
    <property type="match status" value="1"/>
</dbReference>
<dbReference type="PANTHER" id="PTHR37038">
    <property type="entry name" value="TRANSCRIPTIONAL REGULATOR-RELATED"/>
    <property type="match status" value="1"/>
</dbReference>
<dbReference type="InterPro" id="IPR053163">
    <property type="entry name" value="HTH-type_regulator_Rgg"/>
</dbReference>
<dbReference type="InterPro" id="IPR010982">
    <property type="entry name" value="Lambda_DNA-bd_dom_sf"/>
</dbReference>